<organism evidence="1 2">
    <name type="scientific">Lapidilactobacillus gannanensis</name>
    <dbReference type="NCBI Taxonomy" id="2486002"/>
    <lineage>
        <taxon>Bacteria</taxon>
        <taxon>Bacillati</taxon>
        <taxon>Bacillota</taxon>
        <taxon>Bacilli</taxon>
        <taxon>Lactobacillales</taxon>
        <taxon>Lactobacillaceae</taxon>
        <taxon>Lapidilactobacillus</taxon>
    </lineage>
</organism>
<gene>
    <name evidence="1" type="ORF">ACFQ4R_03870</name>
</gene>
<keyword evidence="2" id="KW-1185">Reference proteome</keyword>
<dbReference type="EMBL" id="JBHTOH010000025">
    <property type="protein sequence ID" value="MFD1410751.1"/>
    <property type="molecule type" value="Genomic_DNA"/>
</dbReference>
<accession>A0ABW4BLN9</accession>
<sequence>MQAGGAVNKKTGKVWAECNDGHTTLAGINVDDLAVSEICKWAGVIPWCSQKYAEAEK</sequence>
<dbReference type="RefSeq" id="WP_164509175.1">
    <property type="nucleotide sequence ID" value="NZ_JBHTOH010000025.1"/>
</dbReference>
<comment type="caution">
    <text evidence="1">The sequence shown here is derived from an EMBL/GenBank/DDBJ whole genome shotgun (WGS) entry which is preliminary data.</text>
</comment>
<evidence type="ECO:0000313" key="2">
    <source>
        <dbReference type="Proteomes" id="UP001597191"/>
    </source>
</evidence>
<evidence type="ECO:0000313" key="1">
    <source>
        <dbReference type="EMBL" id="MFD1410751.1"/>
    </source>
</evidence>
<name>A0ABW4BLN9_9LACO</name>
<proteinExistence type="predicted"/>
<reference evidence="2" key="1">
    <citation type="journal article" date="2019" name="Int. J. Syst. Evol. Microbiol.">
        <title>The Global Catalogue of Microorganisms (GCM) 10K type strain sequencing project: providing services to taxonomists for standard genome sequencing and annotation.</title>
        <authorList>
            <consortium name="The Broad Institute Genomics Platform"/>
            <consortium name="The Broad Institute Genome Sequencing Center for Infectious Disease"/>
            <person name="Wu L."/>
            <person name="Ma J."/>
        </authorList>
    </citation>
    <scope>NUCLEOTIDE SEQUENCE [LARGE SCALE GENOMIC DNA]</scope>
    <source>
        <strain evidence="2">CCM 8937</strain>
    </source>
</reference>
<dbReference type="Proteomes" id="UP001597191">
    <property type="component" value="Unassembled WGS sequence"/>
</dbReference>
<protein>
    <submittedName>
        <fullName evidence="1">Uncharacterized protein</fullName>
    </submittedName>
</protein>